<dbReference type="EMBL" id="PP179310">
    <property type="protein sequence ID" value="XAI69406.1"/>
    <property type="molecule type" value="Genomic_DNA"/>
</dbReference>
<reference evidence="2" key="1">
    <citation type="journal article" date="2024" name="J. Gen. Virol.">
        <title>Novel phages of Pseudomonas syringae unveil numerous potential auxiliary metabolic genes.</title>
        <authorList>
            <person name="Feltin C."/>
            <person name="Garneau J.R."/>
            <person name="Morris C.E."/>
            <person name="Berard A."/>
            <person name="Torres-Barcelo C."/>
        </authorList>
    </citation>
    <scope>NUCLEOTIDE SEQUENCE</scope>
</reference>
<keyword evidence="1" id="KW-0472">Membrane</keyword>
<protein>
    <submittedName>
        <fullName evidence="2">Uncharacterized protein</fullName>
    </submittedName>
</protein>
<name>A0AAU6VYZ8_9VIRU</name>
<keyword evidence="1" id="KW-0812">Transmembrane</keyword>
<accession>A0AAU6VYZ8</accession>
<organism evidence="2">
    <name type="scientific">Pseudomonas phage Pyxpy01</name>
    <dbReference type="NCBI Taxonomy" id="3138546"/>
    <lineage>
        <taxon>Viruses</taxon>
    </lineage>
</organism>
<evidence type="ECO:0000256" key="1">
    <source>
        <dbReference type="SAM" id="Phobius"/>
    </source>
</evidence>
<feature type="transmembrane region" description="Helical" evidence="1">
    <location>
        <begin position="39"/>
        <end position="64"/>
    </location>
</feature>
<proteinExistence type="predicted"/>
<gene>
    <name evidence="2" type="ORF">Pyxpy01_00108</name>
</gene>
<sequence>MIELIAVISMKVFFTCLVAFVLMLLGSSGFKSKDDIPDWLAYTAVLNVFVGAVAFVVFLLIVIWM</sequence>
<evidence type="ECO:0000313" key="2">
    <source>
        <dbReference type="EMBL" id="XAI69406.1"/>
    </source>
</evidence>
<keyword evidence="1" id="KW-1133">Transmembrane helix</keyword>